<sequence>MVISGFQAPRQARHRWRGSNPRQKPPQILGTDSLSTAPRRPNDDDDGNDDDWFLYIASPQQGDLRLSGRPSGLEPTAEGSQGGFTVHCDADASMMMMMMMMMMISLSIVFKINSLSSQLQFKLFLVVSCHSNYNSHCKYFLFKFYDFALLQCVHSLPKMLLYLSVDKSAASFSSLYSLQLDGPGREIN</sequence>
<dbReference type="AlphaFoldDB" id="A0AAV4D8F8"/>
<gene>
    <name evidence="2" type="ORF">PoB_006676500</name>
</gene>
<name>A0AAV4D8F8_9GAST</name>
<evidence type="ECO:0000313" key="3">
    <source>
        <dbReference type="Proteomes" id="UP000735302"/>
    </source>
</evidence>
<organism evidence="2 3">
    <name type="scientific">Plakobranchus ocellatus</name>
    <dbReference type="NCBI Taxonomy" id="259542"/>
    <lineage>
        <taxon>Eukaryota</taxon>
        <taxon>Metazoa</taxon>
        <taxon>Spiralia</taxon>
        <taxon>Lophotrochozoa</taxon>
        <taxon>Mollusca</taxon>
        <taxon>Gastropoda</taxon>
        <taxon>Heterobranchia</taxon>
        <taxon>Euthyneura</taxon>
        <taxon>Panpulmonata</taxon>
        <taxon>Sacoglossa</taxon>
        <taxon>Placobranchoidea</taxon>
        <taxon>Plakobranchidae</taxon>
        <taxon>Plakobranchus</taxon>
    </lineage>
</organism>
<evidence type="ECO:0000313" key="2">
    <source>
        <dbReference type="EMBL" id="GFO40260.1"/>
    </source>
</evidence>
<dbReference type="Proteomes" id="UP000735302">
    <property type="component" value="Unassembled WGS sequence"/>
</dbReference>
<accession>A0AAV4D8F8</accession>
<protein>
    <submittedName>
        <fullName evidence="2">Uncharacterized protein</fullName>
    </submittedName>
</protein>
<comment type="caution">
    <text evidence="2">The sequence shown here is derived from an EMBL/GenBank/DDBJ whole genome shotgun (WGS) entry which is preliminary data.</text>
</comment>
<feature type="region of interest" description="Disordered" evidence="1">
    <location>
        <begin position="1"/>
        <end position="44"/>
    </location>
</feature>
<keyword evidence="3" id="KW-1185">Reference proteome</keyword>
<dbReference type="EMBL" id="BLXT01007596">
    <property type="protein sequence ID" value="GFO40260.1"/>
    <property type="molecule type" value="Genomic_DNA"/>
</dbReference>
<reference evidence="2 3" key="1">
    <citation type="journal article" date="2021" name="Elife">
        <title>Chloroplast acquisition without the gene transfer in kleptoplastic sea slugs, Plakobranchus ocellatus.</title>
        <authorList>
            <person name="Maeda T."/>
            <person name="Takahashi S."/>
            <person name="Yoshida T."/>
            <person name="Shimamura S."/>
            <person name="Takaki Y."/>
            <person name="Nagai Y."/>
            <person name="Toyoda A."/>
            <person name="Suzuki Y."/>
            <person name="Arimoto A."/>
            <person name="Ishii H."/>
            <person name="Satoh N."/>
            <person name="Nishiyama T."/>
            <person name="Hasebe M."/>
            <person name="Maruyama T."/>
            <person name="Minagawa J."/>
            <person name="Obokata J."/>
            <person name="Shigenobu S."/>
        </authorList>
    </citation>
    <scope>NUCLEOTIDE SEQUENCE [LARGE SCALE GENOMIC DNA]</scope>
</reference>
<evidence type="ECO:0000256" key="1">
    <source>
        <dbReference type="SAM" id="MobiDB-lite"/>
    </source>
</evidence>
<proteinExistence type="predicted"/>